<dbReference type="Pfam" id="PF13801">
    <property type="entry name" value="Metal_resist"/>
    <property type="match status" value="1"/>
</dbReference>
<keyword evidence="2" id="KW-0812">Transmembrane</keyword>
<accession>A0A4Q0MNK2</accession>
<evidence type="ECO:0000313" key="4">
    <source>
        <dbReference type="Proteomes" id="UP000289708"/>
    </source>
</evidence>
<dbReference type="AlphaFoldDB" id="A0A4Q0MNK2"/>
<feature type="coiled-coil region" evidence="1">
    <location>
        <begin position="67"/>
        <end position="97"/>
    </location>
</feature>
<keyword evidence="1" id="KW-0175">Coiled coil</keyword>
<evidence type="ECO:0000256" key="2">
    <source>
        <dbReference type="SAM" id="Phobius"/>
    </source>
</evidence>
<keyword evidence="2" id="KW-0472">Membrane</keyword>
<comment type="caution">
    <text evidence="3">The sequence shown here is derived from an EMBL/GenBank/DDBJ whole genome shotgun (WGS) entry which is preliminary data.</text>
</comment>
<feature type="transmembrane region" description="Helical" evidence="2">
    <location>
        <begin position="7"/>
        <end position="32"/>
    </location>
</feature>
<keyword evidence="2" id="KW-1133">Transmembrane helix</keyword>
<organism evidence="3 4">
    <name type="scientific">Hansschlegelia zhihuaiae</name>
    <dbReference type="NCBI Taxonomy" id="405005"/>
    <lineage>
        <taxon>Bacteria</taxon>
        <taxon>Pseudomonadati</taxon>
        <taxon>Pseudomonadota</taxon>
        <taxon>Alphaproteobacteria</taxon>
        <taxon>Hyphomicrobiales</taxon>
        <taxon>Methylopilaceae</taxon>
        <taxon>Hansschlegelia</taxon>
    </lineage>
</organism>
<keyword evidence="4" id="KW-1185">Reference proteome</keyword>
<proteinExistence type="predicted"/>
<dbReference type="InterPro" id="IPR025961">
    <property type="entry name" value="Metal_resist"/>
</dbReference>
<evidence type="ECO:0000256" key="1">
    <source>
        <dbReference type="SAM" id="Coils"/>
    </source>
</evidence>
<dbReference type="Proteomes" id="UP000289708">
    <property type="component" value="Unassembled WGS sequence"/>
</dbReference>
<name>A0A4Q0MNK2_9HYPH</name>
<dbReference type="RefSeq" id="WP_128775566.1">
    <property type="nucleotide sequence ID" value="NZ_RYFI01000001.1"/>
</dbReference>
<dbReference type="EMBL" id="RYFI01000001">
    <property type="protein sequence ID" value="RXF75388.1"/>
    <property type="molecule type" value="Genomic_DNA"/>
</dbReference>
<protein>
    <submittedName>
        <fullName evidence="3">Periplasmic heavy metal sensor</fullName>
    </submittedName>
</protein>
<dbReference type="OrthoDB" id="8450914at2"/>
<evidence type="ECO:0000313" key="3">
    <source>
        <dbReference type="EMBL" id="RXF75388.1"/>
    </source>
</evidence>
<reference evidence="3 4" key="1">
    <citation type="submission" date="2018-12" db="EMBL/GenBank/DDBJ databases">
        <title>bacterium Hansschlegelia zhihuaiae S113.</title>
        <authorList>
            <person name="He J."/>
        </authorList>
    </citation>
    <scope>NUCLEOTIDE SEQUENCE [LARGE SCALE GENOMIC DNA]</scope>
    <source>
        <strain evidence="3 4">S 113</strain>
    </source>
</reference>
<sequence>MSRRPHGVIYALLALSLAINLIGAGYLVGWGYSKKWGGERHRQPRTVESTIDFVASRYPKSVGEAVRQKLEARRKEIAVALDEMKAARRETRQAIREQPLDKNRIEAAFATSREKVANFQRLIQTAIVDALPDLPESERGSIDKDEPD</sequence>
<gene>
    <name evidence="3" type="ORF">EK403_00545</name>
</gene>